<dbReference type="EMBL" id="JBBKAI010000002">
    <property type="protein sequence ID" value="MEJ8658255.1"/>
    <property type="molecule type" value="Genomic_DNA"/>
</dbReference>
<accession>A0ACC6QIA6</accession>
<keyword evidence="2" id="KW-1185">Reference proteome</keyword>
<comment type="caution">
    <text evidence="1">The sequence shown here is derived from an EMBL/GenBank/DDBJ whole genome shotgun (WGS) entry which is preliminary data.</text>
</comment>
<name>A0ACC6QIA6_9ACTN</name>
<organism evidence="1 2">
    <name type="scientific">Streptomyces pratisoli</name>
    <dbReference type="NCBI Taxonomy" id="3139917"/>
    <lineage>
        <taxon>Bacteria</taxon>
        <taxon>Bacillati</taxon>
        <taxon>Actinomycetota</taxon>
        <taxon>Actinomycetes</taxon>
        <taxon>Kitasatosporales</taxon>
        <taxon>Streptomycetaceae</taxon>
        <taxon>Streptomyces</taxon>
    </lineage>
</organism>
<evidence type="ECO:0000313" key="2">
    <source>
        <dbReference type="Proteomes" id="UP001375539"/>
    </source>
</evidence>
<reference evidence="1" key="1">
    <citation type="submission" date="2024-03" db="EMBL/GenBank/DDBJ databases">
        <title>Novel Streptomyces species of biotechnological and ecological value are a feature of Machair soil.</title>
        <authorList>
            <person name="Prole J.R."/>
            <person name="Goodfellow M."/>
            <person name="Allenby N."/>
            <person name="Ward A.C."/>
        </authorList>
    </citation>
    <scope>NUCLEOTIDE SEQUENCE</scope>
    <source>
        <strain evidence="1">MS1.AVA.4</strain>
    </source>
</reference>
<evidence type="ECO:0000313" key="1">
    <source>
        <dbReference type="EMBL" id="MEJ8658255.1"/>
    </source>
</evidence>
<sequence length="134" mass="14752">MSEHPDSALVRRGYDAFNKGDMATLRTLLTADCIHHIPGSSRLSGHYKGQDNILEMYGERMELAGGSLRVELHGAYPDGRGHVMAVHKYYAERGDRGIEMPGGLWFTIVGGKITDIDECVQDIDETDAFWGPAG</sequence>
<gene>
    <name evidence="1" type="ORF">WKI58_17275</name>
</gene>
<proteinExistence type="predicted"/>
<dbReference type="Proteomes" id="UP001375539">
    <property type="component" value="Unassembled WGS sequence"/>
</dbReference>
<protein>
    <submittedName>
        <fullName evidence="1">Nuclear transport factor 2 family protein</fullName>
    </submittedName>
</protein>